<proteinExistence type="predicted"/>
<dbReference type="AlphaFoldDB" id="A0ABD0M7Y1"/>
<keyword evidence="2" id="KW-1185">Reference proteome</keyword>
<name>A0ABD0M7Y1_9CAEN</name>
<dbReference type="EMBL" id="JACVVK020000003">
    <property type="protein sequence ID" value="KAK7507923.1"/>
    <property type="molecule type" value="Genomic_DNA"/>
</dbReference>
<organism evidence="1 2">
    <name type="scientific">Batillaria attramentaria</name>
    <dbReference type="NCBI Taxonomy" id="370345"/>
    <lineage>
        <taxon>Eukaryota</taxon>
        <taxon>Metazoa</taxon>
        <taxon>Spiralia</taxon>
        <taxon>Lophotrochozoa</taxon>
        <taxon>Mollusca</taxon>
        <taxon>Gastropoda</taxon>
        <taxon>Caenogastropoda</taxon>
        <taxon>Sorbeoconcha</taxon>
        <taxon>Cerithioidea</taxon>
        <taxon>Batillariidae</taxon>
        <taxon>Batillaria</taxon>
    </lineage>
</organism>
<gene>
    <name evidence="1" type="ORF">BaRGS_00000888</name>
</gene>
<sequence length="115" mass="12707">MAETMTQVVGNAPPNIEDKMYKIYNCDGKKDFPLRKECSGTQTVIQMNGKRGGSPDVENKENHTNGEFRITDVMRSTGLHSVHSIEARNVEAIKQTGSWRGSVQGMEYDGDGSVL</sequence>
<evidence type="ECO:0000313" key="1">
    <source>
        <dbReference type="EMBL" id="KAK7507923.1"/>
    </source>
</evidence>
<accession>A0ABD0M7Y1</accession>
<reference evidence="1 2" key="1">
    <citation type="journal article" date="2023" name="Sci. Data">
        <title>Genome assembly of the Korean intertidal mud-creeper Batillaria attramentaria.</title>
        <authorList>
            <person name="Patra A.K."/>
            <person name="Ho P.T."/>
            <person name="Jun S."/>
            <person name="Lee S.J."/>
            <person name="Kim Y."/>
            <person name="Won Y.J."/>
        </authorList>
    </citation>
    <scope>NUCLEOTIDE SEQUENCE [LARGE SCALE GENOMIC DNA]</scope>
    <source>
        <strain evidence="1">Wonlab-2016</strain>
    </source>
</reference>
<protein>
    <submittedName>
        <fullName evidence="1">Uncharacterized protein</fullName>
    </submittedName>
</protein>
<comment type="caution">
    <text evidence="1">The sequence shown here is derived from an EMBL/GenBank/DDBJ whole genome shotgun (WGS) entry which is preliminary data.</text>
</comment>
<evidence type="ECO:0000313" key="2">
    <source>
        <dbReference type="Proteomes" id="UP001519460"/>
    </source>
</evidence>
<dbReference type="Proteomes" id="UP001519460">
    <property type="component" value="Unassembled WGS sequence"/>
</dbReference>